<keyword evidence="3" id="KW-1185">Reference proteome</keyword>
<sequence>MIKLLKLQKAVFVLIAGLLSFIAYKILDAYDVKGSIYFQMLAGVLVMIGALWLLYPILFSKSDGEGKAEIITDPTVKVPVDEEEKNAGTE</sequence>
<feature type="transmembrane region" description="Helical" evidence="1">
    <location>
        <begin position="36"/>
        <end position="58"/>
    </location>
</feature>
<dbReference type="GO" id="GO:0004812">
    <property type="term" value="F:aminoacyl-tRNA ligase activity"/>
    <property type="evidence" value="ECO:0007669"/>
    <property type="project" value="UniProtKB-KW"/>
</dbReference>
<dbReference type="OrthoDB" id="772521at2"/>
<reference evidence="2 3" key="1">
    <citation type="submission" date="2018-07" db="EMBL/GenBank/DDBJ databases">
        <title>Pedobacter sp. nov., isolated from soil.</title>
        <authorList>
            <person name="Zhou L.Y."/>
            <person name="Du Z.J."/>
        </authorList>
    </citation>
    <scope>NUCLEOTIDE SEQUENCE [LARGE SCALE GENOMIC DNA]</scope>
    <source>
        <strain evidence="2 3">JDX94</strain>
    </source>
</reference>
<dbReference type="EMBL" id="QPKV01000009">
    <property type="protein sequence ID" value="RDC54922.1"/>
    <property type="molecule type" value="Genomic_DNA"/>
</dbReference>
<name>A0A369PRI1_9SPHI</name>
<evidence type="ECO:0000256" key="1">
    <source>
        <dbReference type="SAM" id="Phobius"/>
    </source>
</evidence>
<evidence type="ECO:0000313" key="2">
    <source>
        <dbReference type="EMBL" id="RDC54922.1"/>
    </source>
</evidence>
<dbReference type="Proteomes" id="UP000253961">
    <property type="component" value="Unassembled WGS sequence"/>
</dbReference>
<keyword evidence="2" id="KW-0436">Ligase</keyword>
<dbReference type="RefSeq" id="WP_115404370.1">
    <property type="nucleotide sequence ID" value="NZ_QPKV01000009.1"/>
</dbReference>
<comment type="caution">
    <text evidence="2">The sequence shown here is derived from an EMBL/GenBank/DDBJ whole genome shotgun (WGS) entry which is preliminary data.</text>
</comment>
<keyword evidence="1" id="KW-0472">Membrane</keyword>
<organism evidence="2 3">
    <name type="scientific">Pedobacter chinensis</name>
    <dbReference type="NCBI Taxonomy" id="2282421"/>
    <lineage>
        <taxon>Bacteria</taxon>
        <taxon>Pseudomonadati</taxon>
        <taxon>Bacteroidota</taxon>
        <taxon>Sphingobacteriia</taxon>
        <taxon>Sphingobacteriales</taxon>
        <taxon>Sphingobacteriaceae</taxon>
        <taxon>Pedobacter</taxon>
    </lineage>
</organism>
<evidence type="ECO:0000313" key="3">
    <source>
        <dbReference type="Proteomes" id="UP000253961"/>
    </source>
</evidence>
<keyword evidence="1" id="KW-0812">Transmembrane</keyword>
<accession>A0A369PRI1</accession>
<proteinExistence type="predicted"/>
<dbReference type="AlphaFoldDB" id="A0A369PRI1"/>
<protein>
    <submittedName>
        <fullName evidence="2">Isoleucyl-tRNA synthetase</fullName>
    </submittedName>
</protein>
<keyword evidence="1" id="KW-1133">Transmembrane helix</keyword>
<feature type="transmembrane region" description="Helical" evidence="1">
    <location>
        <begin position="7"/>
        <end position="24"/>
    </location>
</feature>
<gene>
    <name evidence="2" type="ORF">DU508_19110</name>
</gene>
<keyword evidence="2" id="KW-0030">Aminoacyl-tRNA synthetase</keyword>